<evidence type="ECO:0000313" key="1">
    <source>
        <dbReference type="EMBL" id="MEX6689215.1"/>
    </source>
</evidence>
<accession>A0ABV3ZI70</accession>
<name>A0ABV3ZI70_9BACT</name>
<dbReference type="RefSeq" id="WP_369330621.1">
    <property type="nucleotide sequence ID" value="NZ_JAULBC010000005.1"/>
</dbReference>
<keyword evidence="2" id="KW-1185">Reference proteome</keyword>
<sequence length="742" mass="83957">MEWRFTIIDRDNNKTVIDEPVGWNDIKFKLSRDKDMHGLFYDYTANSFEFWGPARTIIKQEYETYGLEGVMFLQAEYQCHKGWLPFTTGRIIFANYSESTGSDCFVKAGIDNISEIVTLKNRIEQSVDLLSLKAFDDVTDLDYYSTLKKNIELPSKAIPLTTKAMNESSLVSENFTNNSQWFTNTGGSPQMRAQFIPGFTKTISTTVNESTIWNTAQMINGGFNGQPATGLMPLIDFKQLDTPLKCISSQMHVKFRMKGSVAVAGGSLSGGQLQLMRLGAGKDPAVATNYDRLADNNILFSGFDISHELDVAMDVGDQLWLYIFIFATNPDGFTNFTITESPECFIELSLISKCDPTHADVFMINEALSRTIENITNNKMKLYSEYFGRPDSQPFAMDLLGRGSLEAITSGLKIRRVVSKDGTDKQFFVNLKQLFNDLSAIHCLGMGIQSMEDNFDLTDDLTNMYNPYYLVRIEDWKWFYKDNVIFTCSDVDGVTKQIVTDKHIAKFVTGYEKWEAEQESGLDEFLTKRSYATQLTQVDNSLEKVCKMIASGYALEFTRRQDQTNTDWRYDNETFIICLNSDFTAQVGGIDNPENIVDPDTVYNFRISPTRNLMRWFAYIISSYRDAAGKKIKFTAGDGNLVAKGQQSAPYGKMDNAPLQENQDIDASIFFHPEYSTPILRNETVQFSYPLTAAGFKNLINNPYGLISWTCKKEKGSGWISEITYEPNTGIASFTLIPKIES</sequence>
<reference evidence="1 2" key="1">
    <citation type="submission" date="2023-07" db="EMBL/GenBank/DDBJ databases">
        <authorList>
            <person name="Lian W.-H."/>
        </authorList>
    </citation>
    <scope>NUCLEOTIDE SEQUENCE [LARGE SCALE GENOMIC DNA]</scope>
    <source>
        <strain evidence="1 2">SYSU DXS3180</strain>
    </source>
</reference>
<organism evidence="1 2">
    <name type="scientific">Danxiaibacter flavus</name>
    <dbReference type="NCBI Taxonomy" id="3049108"/>
    <lineage>
        <taxon>Bacteria</taxon>
        <taxon>Pseudomonadati</taxon>
        <taxon>Bacteroidota</taxon>
        <taxon>Chitinophagia</taxon>
        <taxon>Chitinophagales</taxon>
        <taxon>Chitinophagaceae</taxon>
        <taxon>Danxiaibacter</taxon>
    </lineage>
</organism>
<proteinExistence type="predicted"/>
<gene>
    <name evidence="1" type="ORF">QTN47_17025</name>
</gene>
<evidence type="ECO:0000313" key="2">
    <source>
        <dbReference type="Proteomes" id="UP001560573"/>
    </source>
</evidence>
<dbReference type="Proteomes" id="UP001560573">
    <property type="component" value="Unassembled WGS sequence"/>
</dbReference>
<protein>
    <submittedName>
        <fullName evidence="1">Uncharacterized protein</fullName>
    </submittedName>
</protein>
<comment type="caution">
    <text evidence="1">The sequence shown here is derived from an EMBL/GenBank/DDBJ whole genome shotgun (WGS) entry which is preliminary data.</text>
</comment>
<dbReference type="EMBL" id="JAULBC010000005">
    <property type="protein sequence ID" value="MEX6689215.1"/>
    <property type="molecule type" value="Genomic_DNA"/>
</dbReference>